<dbReference type="Proteomes" id="UP001497453">
    <property type="component" value="Chromosome 10"/>
</dbReference>
<evidence type="ECO:0000256" key="2">
    <source>
        <dbReference type="SAM" id="MobiDB-lite"/>
    </source>
</evidence>
<feature type="coiled-coil region" evidence="1">
    <location>
        <begin position="111"/>
        <end position="152"/>
    </location>
</feature>
<sequence length="488" mass="54081">MRPSSSSSKLLGGKRQPEGKGSNVLATKDNQQKNTSSHSPKSIHESLFLLGSTISEDDLTRLCKGPCGEALSFFVEHVKGRQETAKAREMIQCSYESQGHAASASSSLNRLKRAQFRLRAVDRQIEALQAQHDEIQRRLFTAESEVNSLQLQCEEKRLQKLLLSVLTQKENIRICRFADLGNKLESERTKSFKQTLSEDVSKTSKLKPHQRLIIRTDHTRDALAEIQAHVLTLVHLSSASLSHHQLEAQELELRLLRLIAKSMNLPVDDEGVIAKHTACLDSIRKSGGEEAKESKSPTDTVGGSSLLDVDEISERVARKSSRLQRTSDEVACLGTSCAEALQEIDTFTTSTIPVLKESLDEDEVATSGYVSALRSSIEDYRPLRHNEKTDGKGTEGRTIAQVVEDVRKDIVHTYETNVLLSNAILSTFEPSANQALSIRSHIDNERHTSTSSSQLIQRKVEKSQRVGEVLVSNVETLVKEVESVGPLT</sequence>
<keyword evidence="4" id="KW-1185">Reference proteome</keyword>
<accession>A0ABP1CUV5</accession>
<gene>
    <name evidence="3" type="ORF">GFSPODELE1_LOCUS2170</name>
</gene>
<organism evidence="3 4">
    <name type="scientific">Somion occarium</name>
    <dbReference type="NCBI Taxonomy" id="3059160"/>
    <lineage>
        <taxon>Eukaryota</taxon>
        <taxon>Fungi</taxon>
        <taxon>Dikarya</taxon>
        <taxon>Basidiomycota</taxon>
        <taxon>Agaricomycotina</taxon>
        <taxon>Agaricomycetes</taxon>
        <taxon>Polyporales</taxon>
        <taxon>Cerrenaceae</taxon>
        <taxon>Somion</taxon>
    </lineage>
</organism>
<feature type="region of interest" description="Disordered" evidence="2">
    <location>
        <begin position="1"/>
        <end position="41"/>
    </location>
</feature>
<feature type="compositionally biased region" description="Low complexity" evidence="2">
    <location>
        <begin position="1"/>
        <end position="14"/>
    </location>
</feature>
<name>A0ABP1CUV5_9APHY</name>
<dbReference type="EMBL" id="OZ037953">
    <property type="protein sequence ID" value="CAL1698473.1"/>
    <property type="molecule type" value="Genomic_DNA"/>
</dbReference>
<protein>
    <submittedName>
        <fullName evidence="3">Uncharacterized protein</fullName>
    </submittedName>
</protein>
<feature type="region of interest" description="Disordered" evidence="2">
    <location>
        <begin position="285"/>
        <end position="305"/>
    </location>
</feature>
<reference evidence="4" key="1">
    <citation type="submission" date="2024-04" db="EMBL/GenBank/DDBJ databases">
        <authorList>
            <person name="Shaw F."/>
            <person name="Minotto A."/>
        </authorList>
    </citation>
    <scope>NUCLEOTIDE SEQUENCE [LARGE SCALE GENOMIC DNA]</scope>
</reference>
<evidence type="ECO:0000256" key="1">
    <source>
        <dbReference type="SAM" id="Coils"/>
    </source>
</evidence>
<proteinExistence type="predicted"/>
<keyword evidence="1" id="KW-0175">Coiled coil</keyword>
<feature type="compositionally biased region" description="Polar residues" evidence="2">
    <location>
        <begin position="24"/>
        <end position="40"/>
    </location>
</feature>
<feature type="compositionally biased region" description="Basic and acidic residues" evidence="2">
    <location>
        <begin position="285"/>
        <end position="296"/>
    </location>
</feature>
<evidence type="ECO:0000313" key="3">
    <source>
        <dbReference type="EMBL" id="CAL1698473.1"/>
    </source>
</evidence>
<evidence type="ECO:0000313" key="4">
    <source>
        <dbReference type="Proteomes" id="UP001497453"/>
    </source>
</evidence>